<reference evidence="1" key="1">
    <citation type="submission" date="2021-03" db="EMBL/GenBank/DDBJ databases">
        <title>Whole genome sequence of Lactobacillus gasseri HL75.</title>
        <authorList>
            <person name="Kim J.-M."/>
            <person name="Chung S.H."/>
            <person name="Kim J.-S."/>
        </authorList>
    </citation>
    <scope>NUCLEOTIDE SEQUENCE</scope>
    <source>
        <strain evidence="1">HL75</strain>
    </source>
</reference>
<name>A0A8A4V5P6_LACGS</name>
<organism evidence="1 2">
    <name type="scientific">Lactobacillus gasseri</name>
    <dbReference type="NCBI Taxonomy" id="1596"/>
    <lineage>
        <taxon>Bacteria</taxon>
        <taxon>Bacillati</taxon>
        <taxon>Bacillota</taxon>
        <taxon>Bacilli</taxon>
        <taxon>Lactobacillales</taxon>
        <taxon>Lactobacillaceae</taxon>
        <taxon>Lactobacillus</taxon>
    </lineage>
</organism>
<proteinExistence type="predicted"/>
<evidence type="ECO:0000313" key="1">
    <source>
        <dbReference type="EMBL" id="QTD66315.1"/>
    </source>
</evidence>
<evidence type="ECO:0000313" key="2">
    <source>
        <dbReference type="Proteomes" id="UP000663932"/>
    </source>
</evidence>
<protein>
    <submittedName>
        <fullName evidence="1">Uncharacterized protein</fullName>
    </submittedName>
</protein>
<dbReference type="Proteomes" id="UP000663932">
    <property type="component" value="Chromosome"/>
</dbReference>
<gene>
    <name evidence="1" type="ORF">J3E67_000644</name>
</gene>
<dbReference type="AlphaFoldDB" id="A0A8A4V5P6"/>
<sequence>MTIKISLTQFITFKSKVSTSAKIKYLKEKVKYVDYTPFADYWLPLRSRIKGFADGRYTENQLIEFVNNVDPNKRANYKRDLNKLLHFVNENKVSFFDVQKSYWNYNDQLRISASPELGVVTNSGEKYLLKNSYTIKKDDEKLLKRNILPTLTLMNIANDNPNISDATPAVLNLRNGKLIKSNSNLVDTVELEVDAQQIIDIWNKI</sequence>
<accession>A0A8A4V5P6</accession>
<dbReference type="EMBL" id="CP071801">
    <property type="protein sequence ID" value="QTD66315.1"/>
    <property type="molecule type" value="Genomic_DNA"/>
</dbReference>
<dbReference type="RefSeq" id="WP_144231551.1">
    <property type="nucleotide sequence ID" value="NZ_CABHMU010000012.1"/>
</dbReference>